<dbReference type="AlphaFoldDB" id="A0A5A7V1T8"/>
<accession>A0A5A7V1T8</accession>
<comment type="caution">
    <text evidence="2">The sequence shown here is derived from an EMBL/GenBank/DDBJ whole genome shotgun (WGS) entry which is preliminary data.</text>
</comment>
<dbReference type="OrthoDB" id="1935586at2759"/>
<dbReference type="PANTHER" id="PTHR35046:SF26">
    <property type="entry name" value="RNA-DIRECTED DNA POLYMERASE"/>
    <property type="match status" value="1"/>
</dbReference>
<gene>
    <name evidence="2" type="ORF">E6C27_scaffold108G001180</name>
</gene>
<dbReference type="PANTHER" id="PTHR35046">
    <property type="entry name" value="ZINC KNUCKLE (CCHC-TYPE) FAMILY PROTEIN"/>
    <property type="match status" value="1"/>
</dbReference>
<sequence length="150" mass="17488">MKNRSTGKCPFEVLYTKQSRLTFDLTSLPTTVDTNTKAEEMIEKIESLHKEVHDHLKETTQSHKRTADKKRRQAAFAKGDLVMIHLRKNRFPARTYSKLKDRQFGPFRVLKKFGDNAYKIELPADLHIHPVFNVADLKHYYAPDDFKLAS</sequence>
<proteinExistence type="predicted"/>
<name>A0A5A7V1T8_CUCMM</name>
<dbReference type="Proteomes" id="UP000321393">
    <property type="component" value="Unassembled WGS sequence"/>
</dbReference>
<protein>
    <submittedName>
        <fullName evidence="2">Transposon Ty3-G Gag-Pol polyprotein</fullName>
    </submittedName>
</protein>
<feature type="domain" description="Tf2-1-like SH3-like" evidence="1">
    <location>
        <begin position="79"/>
        <end position="140"/>
    </location>
</feature>
<dbReference type="InterPro" id="IPR056924">
    <property type="entry name" value="SH3_Tf2-1"/>
</dbReference>
<reference evidence="2 3" key="1">
    <citation type="submission" date="2019-08" db="EMBL/GenBank/DDBJ databases">
        <title>Draft genome sequences of two oriental melons (Cucumis melo L. var makuwa).</title>
        <authorList>
            <person name="Kwon S.-Y."/>
        </authorList>
    </citation>
    <scope>NUCLEOTIDE SEQUENCE [LARGE SCALE GENOMIC DNA]</scope>
    <source>
        <strain evidence="3">cv. SW 3</strain>
        <tissue evidence="2">Leaf</tissue>
    </source>
</reference>
<dbReference type="Pfam" id="PF24626">
    <property type="entry name" value="SH3_Tf2-1"/>
    <property type="match status" value="1"/>
</dbReference>
<dbReference type="EMBL" id="SSTE01005892">
    <property type="protein sequence ID" value="KAA0059835.1"/>
    <property type="molecule type" value="Genomic_DNA"/>
</dbReference>
<evidence type="ECO:0000313" key="2">
    <source>
        <dbReference type="EMBL" id="KAA0059835.1"/>
    </source>
</evidence>
<organism evidence="2 3">
    <name type="scientific">Cucumis melo var. makuwa</name>
    <name type="common">Oriental melon</name>
    <dbReference type="NCBI Taxonomy" id="1194695"/>
    <lineage>
        <taxon>Eukaryota</taxon>
        <taxon>Viridiplantae</taxon>
        <taxon>Streptophyta</taxon>
        <taxon>Embryophyta</taxon>
        <taxon>Tracheophyta</taxon>
        <taxon>Spermatophyta</taxon>
        <taxon>Magnoliopsida</taxon>
        <taxon>eudicotyledons</taxon>
        <taxon>Gunneridae</taxon>
        <taxon>Pentapetalae</taxon>
        <taxon>rosids</taxon>
        <taxon>fabids</taxon>
        <taxon>Cucurbitales</taxon>
        <taxon>Cucurbitaceae</taxon>
        <taxon>Benincaseae</taxon>
        <taxon>Cucumis</taxon>
    </lineage>
</organism>
<evidence type="ECO:0000259" key="1">
    <source>
        <dbReference type="Pfam" id="PF24626"/>
    </source>
</evidence>
<evidence type="ECO:0000313" key="3">
    <source>
        <dbReference type="Proteomes" id="UP000321393"/>
    </source>
</evidence>